<sequence length="37" mass="3877">NAVVDGALAHARNSAGLEALPAEVRLKAVKHRAERVS</sequence>
<gene>
    <name evidence="1" type="ORF">G3M58_41850</name>
</gene>
<proteinExistence type="predicted"/>
<evidence type="ECO:0000313" key="1">
    <source>
        <dbReference type="EMBL" id="NEE12985.1"/>
    </source>
</evidence>
<accession>A0A6G3X5C1</accession>
<reference evidence="1" key="1">
    <citation type="submission" date="2020-01" db="EMBL/GenBank/DDBJ databases">
        <title>Insect and environment-associated Actinomycetes.</title>
        <authorList>
            <person name="Currrie C."/>
            <person name="Chevrette M."/>
            <person name="Carlson C."/>
            <person name="Stubbendieck R."/>
            <person name="Wendt-Pienkowski E."/>
        </authorList>
    </citation>
    <scope>NUCLEOTIDE SEQUENCE</scope>
    <source>
        <strain evidence="1">SID7499</strain>
    </source>
</reference>
<dbReference type="AlphaFoldDB" id="A0A6G3X5C1"/>
<comment type="caution">
    <text evidence="1">The sequence shown here is derived from an EMBL/GenBank/DDBJ whole genome shotgun (WGS) entry which is preliminary data.</text>
</comment>
<organism evidence="1">
    <name type="scientific">Streptomyces sp. SID7499</name>
    <dbReference type="NCBI Taxonomy" id="2706086"/>
    <lineage>
        <taxon>Bacteria</taxon>
        <taxon>Bacillati</taxon>
        <taxon>Actinomycetota</taxon>
        <taxon>Actinomycetes</taxon>
        <taxon>Kitasatosporales</taxon>
        <taxon>Streptomycetaceae</taxon>
        <taxon>Streptomyces</taxon>
    </lineage>
</organism>
<name>A0A6G3X5C1_9ACTN</name>
<dbReference type="EMBL" id="JAAGMN010004378">
    <property type="protein sequence ID" value="NEE12985.1"/>
    <property type="molecule type" value="Genomic_DNA"/>
</dbReference>
<feature type="non-terminal residue" evidence="1">
    <location>
        <position position="1"/>
    </location>
</feature>
<protein>
    <submittedName>
        <fullName evidence="1">Alkaline shock response membrane anchor protein AmaP</fullName>
    </submittedName>
</protein>